<sequence>MVREARRQMTPSDERRGTVLEDGLHSAFPTPLLVKRFGDSAELNERLLEHIAAREANEPSMGLSNVGGWHSPTDLLDSGDPAILELRKRISACIQKMLVLTRHKKPTGDQTMRISAWANVARAGAYNAIHNHTPAVFSGVYYVSVGDPAPEGSRDGLIEFVDPRPGPHGGPLPTHVFNAPLIVDPEPGMLLMFPGWLLHYVHPYRGTSPRVSVAFNLRLMADRGQSG</sequence>
<dbReference type="Pfam" id="PF13759">
    <property type="entry name" value="2OG-FeII_Oxy_5"/>
    <property type="match status" value="1"/>
</dbReference>
<protein>
    <recommendedName>
        <fullName evidence="3">Fe2OG dioxygenase domain-containing protein</fullName>
    </recommendedName>
</protein>
<dbReference type="NCBIfam" id="TIGR02466">
    <property type="entry name" value="TIGR02466 family protein"/>
    <property type="match status" value="1"/>
</dbReference>
<gene>
    <name evidence="1" type="ORF">GCM10017083_38480</name>
</gene>
<reference evidence="1" key="2">
    <citation type="submission" date="2020-09" db="EMBL/GenBank/DDBJ databases">
        <authorList>
            <person name="Sun Q."/>
            <person name="Kim S."/>
        </authorList>
    </citation>
    <scope>NUCLEOTIDE SEQUENCE</scope>
    <source>
        <strain evidence="1">KCTC 42651</strain>
    </source>
</reference>
<dbReference type="AlphaFoldDB" id="A0A918XVA7"/>
<evidence type="ECO:0008006" key="3">
    <source>
        <dbReference type="Google" id="ProtNLM"/>
    </source>
</evidence>
<dbReference type="Proteomes" id="UP000630353">
    <property type="component" value="Unassembled WGS sequence"/>
</dbReference>
<comment type="caution">
    <text evidence="1">The sequence shown here is derived from an EMBL/GenBank/DDBJ whole genome shotgun (WGS) entry which is preliminary data.</text>
</comment>
<dbReference type="Gene3D" id="2.60.120.620">
    <property type="entry name" value="q2cbj1_9rhob like domain"/>
    <property type="match status" value="1"/>
</dbReference>
<evidence type="ECO:0000313" key="1">
    <source>
        <dbReference type="EMBL" id="GHD57254.1"/>
    </source>
</evidence>
<reference evidence="1" key="1">
    <citation type="journal article" date="2014" name="Int. J. Syst. Evol. Microbiol.">
        <title>Complete genome sequence of Corynebacterium casei LMG S-19264T (=DSM 44701T), isolated from a smear-ripened cheese.</title>
        <authorList>
            <consortium name="US DOE Joint Genome Institute (JGI-PGF)"/>
            <person name="Walter F."/>
            <person name="Albersmeier A."/>
            <person name="Kalinowski J."/>
            <person name="Ruckert C."/>
        </authorList>
    </citation>
    <scope>NUCLEOTIDE SEQUENCE</scope>
    <source>
        <strain evidence="1">KCTC 42651</strain>
    </source>
</reference>
<accession>A0A918XVA7</accession>
<name>A0A918XVA7_9PROT</name>
<dbReference type="InterPro" id="IPR012668">
    <property type="entry name" value="CHP02466"/>
</dbReference>
<dbReference type="EMBL" id="BMZS01000009">
    <property type="protein sequence ID" value="GHD57254.1"/>
    <property type="molecule type" value="Genomic_DNA"/>
</dbReference>
<organism evidence="1 2">
    <name type="scientific">Thalassobaculum fulvum</name>
    <dbReference type="NCBI Taxonomy" id="1633335"/>
    <lineage>
        <taxon>Bacteria</taxon>
        <taxon>Pseudomonadati</taxon>
        <taxon>Pseudomonadota</taxon>
        <taxon>Alphaproteobacteria</taxon>
        <taxon>Rhodospirillales</taxon>
        <taxon>Thalassobaculaceae</taxon>
        <taxon>Thalassobaculum</taxon>
    </lineage>
</organism>
<keyword evidence="2" id="KW-1185">Reference proteome</keyword>
<evidence type="ECO:0000313" key="2">
    <source>
        <dbReference type="Proteomes" id="UP000630353"/>
    </source>
</evidence>
<proteinExistence type="predicted"/>